<keyword evidence="2" id="KW-1185">Reference proteome</keyword>
<dbReference type="InterPro" id="IPR016024">
    <property type="entry name" value="ARM-type_fold"/>
</dbReference>
<evidence type="ECO:0000313" key="2">
    <source>
        <dbReference type="Proteomes" id="UP001281761"/>
    </source>
</evidence>
<protein>
    <submittedName>
        <fullName evidence="1">Uncharacterized protein</fullName>
    </submittedName>
</protein>
<gene>
    <name evidence="1" type="ORF">BLNAU_4815</name>
</gene>
<dbReference type="SUPFAM" id="SSF48371">
    <property type="entry name" value="ARM repeat"/>
    <property type="match status" value="1"/>
</dbReference>
<dbReference type="EMBL" id="JARBJD010000024">
    <property type="protein sequence ID" value="KAK2960262.1"/>
    <property type="molecule type" value="Genomic_DNA"/>
</dbReference>
<organism evidence="1 2">
    <name type="scientific">Blattamonas nauphoetae</name>
    <dbReference type="NCBI Taxonomy" id="2049346"/>
    <lineage>
        <taxon>Eukaryota</taxon>
        <taxon>Metamonada</taxon>
        <taxon>Preaxostyla</taxon>
        <taxon>Oxymonadida</taxon>
        <taxon>Blattamonas</taxon>
    </lineage>
</organism>
<reference evidence="1 2" key="1">
    <citation type="journal article" date="2022" name="bioRxiv">
        <title>Genomics of Preaxostyla Flagellates Illuminates Evolutionary Transitions and the Path Towards Mitochondrial Loss.</title>
        <authorList>
            <person name="Novak L.V.F."/>
            <person name="Treitli S.C."/>
            <person name="Pyrih J."/>
            <person name="Halakuc P."/>
            <person name="Pipaliya S.V."/>
            <person name="Vacek V."/>
            <person name="Brzon O."/>
            <person name="Soukal P."/>
            <person name="Eme L."/>
            <person name="Dacks J.B."/>
            <person name="Karnkowska A."/>
            <person name="Elias M."/>
            <person name="Hampl V."/>
        </authorList>
    </citation>
    <scope>NUCLEOTIDE SEQUENCE [LARGE SCALE GENOMIC DNA]</scope>
    <source>
        <strain evidence="1">NAU3</strain>
        <tissue evidence="1">Gut</tissue>
    </source>
</reference>
<comment type="caution">
    <text evidence="1">The sequence shown here is derived from an EMBL/GenBank/DDBJ whole genome shotgun (WGS) entry which is preliminary data.</text>
</comment>
<name>A0ABQ9Y955_9EUKA</name>
<dbReference type="Proteomes" id="UP001281761">
    <property type="component" value="Unassembled WGS sequence"/>
</dbReference>
<accession>A0ABQ9Y955</accession>
<proteinExistence type="predicted"/>
<evidence type="ECO:0000313" key="1">
    <source>
        <dbReference type="EMBL" id="KAK2960262.1"/>
    </source>
</evidence>
<sequence length="561" mass="64114">MNLESVSISSSYVVWAASRFTLDYVEKPARNGNSFAASLILSSFDKSESPDLIDLMIELECIQCLANFCDLSKPSECTEDLPKLILLLLRSSSVIWMDIAQSSITTFMLHCLFDCTSEEILRTIGSCLQILSSDSNASQTLFASSETLMKEIFLKFERNPPSSVVLKVLAQMFEMPLRRRTDSSPQNLFPKQLCQTICNKLRKDDEFQSMEPIASAMPFILPGTVLLSNLFYQFTNSLNSDFVIDNDLIPFAKQLIDTFCFVHSVDSTPLEQWHIKEILNICWDLVTCIVESAFDDIETMITLLVRTRRKFKDSEAMSDIAFLVQFVKRCGVVITPLLERRVLARIFSVQPPHTVPLSNALFHYHLISLITLFLHSHSKNGRHSKNKTSTSSLLVENVVEVAKSYLVFILPKVGCLGLDKGNKRRLAMTITELIQKLIGLEQYEAKQGRHLITEREVWEVTWMTEIEDEKTLGSRLEDMNKRDGTMRQKKKERWGHRRRKLGDRGLDDAIEAKMTTTEDPEDDNVLEAIYSMAKKEGMNYDFIDEDDSDSLIGFVRFVDFF</sequence>